<evidence type="ECO:0000313" key="2">
    <source>
        <dbReference type="Proteomes" id="UP000184108"/>
    </source>
</evidence>
<accession>A0A1M4TPS1</accession>
<dbReference type="EMBL" id="FQVE01000001">
    <property type="protein sequence ID" value="SHE46443.1"/>
    <property type="molecule type" value="Genomic_DNA"/>
</dbReference>
<dbReference type="Proteomes" id="UP000184108">
    <property type="component" value="Unassembled WGS sequence"/>
</dbReference>
<sequence>MYNPFNIQHCIMFKKNLLIIFYLLSVTVFSQKRIKPVNLSVKGDFTHEATSTIFPALWSGFQREAIYSYDLKNNHLAVGYVQQKTKKDKTTLTVYIYPKKEIDNQLLRDEFSAYGYALNQNSNKGTDLKPSFGSASNDHIKVNYIYSVFDHSMGRPDFFNGVKYTDKKSLISIYECGGWGFKIRVSSDNMTSDQLSELKDKTENYFGLLNIASKKTLPISQAPDIILSPVVKRDSMMINSTIIAAQAKIEWLATHLEKKELLTGFSDMNIESEVFAIEKMIEFYKAHEKDWKMDQDTKKYFDEMIRIADNGRIKDHIYEKYDRIINYDQGADKKDDYIQFKIDKNISEDTNQIFYKIFYKLE</sequence>
<dbReference type="AlphaFoldDB" id="A0A1M4TPS1"/>
<reference evidence="2" key="1">
    <citation type="submission" date="2016-11" db="EMBL/GenBank/DDBJ databases">
        <authorList>
            <person name="Varghese N."/>
            <person name="Submissions S."/>
        </authorList>
    </citation>
    <scope>NUCLEOTIDE SEQUENCE [LARGE SCALE GENOMIC DNA]</scope>
    <source>
        <strain evidence="2">YR203</strain>
    </source>
</reference>
<organism evidence="1 2">
    <name type="scientific">Chryseobacterium vrystaatense</name>
    <dbReference type="NCBI Taxonomy" id="307480"/>
    <lineage>
        <taxon>Bacteria</taxon>
        <taxon>Pseudomonadati</taxon>
        <taxon>Bacteroidota</taxon>
        <taxon>Flavobacteriia</taxon>
        <taxon>Flavobacteriales</taxon>
        <taxon>Weeksellaceae</taxon>
        <taxon>Chryseobacterium group</taxon>
        <taxon>Chryseobacterium</taxon>
    </lineage>
</organism>
<name>A0A1M4TPS1_9FLAO</name>
<evidence type="ECO:0000313" key="1">
    <source>
        <dbReference type="EMBL" id="SHE46443.1"/>
    </source>
</evidence>
<proteinExistence type="predicted"/>
<gene>
    <name evidence="1" type="ORF">SAMN02787073_0411</name>
</gene>
<protein>
    <submittedName>
        <fullName evidence="1">Uncharacterized protein</fullName>
    </submittedName>
</protein>